<name>A0A512CDF5_9BACT</name>
<keyword evidence="2" id="KW-1185">Reference proteome</keyword>
<protein>
    <submittedName>
        <fullName evidence="1">Uncharacterized protein</fullName>
    </submittedName>
</protein>
<comment type="caution">
    <text evidence="1">The sequence shown here is derived from an EMBL/GenBank/DDBJ whole genome shotgun (WGS) entry which is preliminary data.</text>
</comment>
<reference evidence="1 2" key="1">
    <citation type="submission" date="2019-07" db="EMBL/GenBank/DDBJ databases">
        <title>Whole genome shotgun sequence of Cyclobacterium qasimii NBRC 106168.</title>
        <authorList>
            <person name="Hosoyama A."/>
            <person name="Uohara A."/>
            <person name="Ohji S."/>
            <person name="Ichikawa N."/>
        </authorList>
    </citation>
    <scope>NUCLEOTIDE SEQUENCE [LARGE SCALE GENOMIC DNA]</scope>
    <source>
        <strain evidence="1 2">NBRC 106168</strain>
    </source>
</reference>
<dbReference type="EMBL" id="BJYV01000014">
    <property type="protein sequence ID" value="GEO22241.1"/>
    <property type="molecule type" value="Genomic_DNA"/>
</dbReference>
<gene>
    <name evidence="1" type="ORF">CQA01_27750</name>
</gene>
<evidence type="ECO:0000313" key="1">
    <source>
        <dbReference type="EMBL" id="GEO22241.1"/>
    </source>
</evidence>
<proteinExistence type="predicted"/>
<dbReference type="AlphaFoldDB" id="A0A512CDF5"/>
<organism evidence="1 2">
    <name type="scientific">Cyclobacterium qasimii</name>
    <dbReference type="NCBI Taxonomy" id="1350429"/>
    <lineage>
        <taxon>Bacteria</taxon>
        <taxon>Pseudomonadati</taxon>
        <taxon>Bacteroidota</taxon>
        <taxon>Cytophagia</taxon>
        <taxon>Cytophagales</taxon>
        <taxon>Cyclobacteriaceae</taxon>
        <taxon>Cyclobacterium</taxon>
    </lineage>
</organism>
<dbReference type="Proteomes" id="UP000321301">
    <property type="component" value="Unassembled WGS sequence"/>
</dbReference>
<sequence>MESQKLSFLLVFILISSFSVFPQKYIKKNVTISLNVEGEGEIDICEDIKLEIFHSDGRGEEMIFQDCKGKAPQLKGEEPVEVRFSGGNYQMRFPKVPPGWISYKKGINWKFRIVYPPIPDTIVINKECLLHVEYFTFDIHKGQALEVINPIYK</sequence>
<evidence type="ECO:0000313" key="2">
    <source>
        <dbReference type="Proteomes" id="UP000321301"/>
    </source>
</evidence>
<accession>A0A512CDF5</accession>